<evidence type="ECO:0000256" key="1">
    <source>
        <dbReference type="SAM" id="Coils"/>
    </source>
</evidence>
<accession>A0A9W6BXZ6</accession>
<dbReference type="Proteomes" id="UP001165080">
    <property type="component" value="Unassembled WGS sequence"/>
</dbReference>
<feature type="compositionally biased region" description="Basic and acidic residues" evidence="2">
    <location>
        <begin position="289"/>
        <end position="298"/>
    </location>
</feature>
<evidence type="ECO:0000313" key="4">
    <source>
        <dbReference type="EMBL" id="GLC60308.1"/>
    </source>
</evidence>
<organism evidence="4 5">
    <name type="scientific">Pleodorina starrii</name>
    <dbReference type="NCBI Taxonomy" id="330485"/>
    <lineage>
        <taxon>Eukaryota</taxon>
        <taxon>Viridiplantae</taxon>
        <taxon>Chlorophyta</taxon>
        <taxon>core chlorophytes</taxon>
        <taxon>Chlorophyceae</taxon>
        <taxon>CS clade</taxon>
        <taxon>Chlamydomonadales</taxon>
        <taxon>Volvocaceae</taxon>
        <taxon>Pleodorina</taxon>
    </lineage>
</organism>
<feature type="transmembrane region" description="Helical" evidence="3">
    <location>
        <begin position="44"/>
        <end position="69"/>
    </location>
</feature>
<dbReference type="EMBL" id="BRXU01000033">
    <property type="protein sequence ID" value="GLC60308.1"/>
    <property type="molecule type" value="Genomic_DNA"/>
</dbReference>
<evidence type="ECO:0000256" key="2">
    <source>
        <dbReference type="SAM" id="MobiDB-lite"/>
    </source>
</evidence>
<comment type="caution">
    <text evidence="4">The sequence shown here is derived from an EMBL/GenBank/DDBJ whole genome shotgun (WGS) entry which is preliminary data.</text>
</comment>
<feature type="compositionally biased region" description="Acidic residues" evidence="2">
    <location>
        <begin position="347"/>
        <end position="360"/>
    </location>
</feature>
<reference evidence="4 5" key="1">
    <citation type="journal article" date="2023" name="Commun. Biol.">
        <title>Reorganization of the ancestral sex-determining regions during the evolution of trioecy in Pleodorina starrii.</title>
        <authorList>
            <person name="Takahashi K."/>
            <person name="Suzuki S."/>
            <person name="Kawai-Toyooka H."/>
            <person name="Yamamoto K."/>
            <person name="Hamaji T."/>
            <person name="Ootsuki R."/>
            <person name="Yamaguchi H."/>
            <person name="Kawachi M."/>
            <person name="Higashiyama T."/>
            <person name="Nozaki H."/>
        </authorList>
    </citation>
    <scope>NUCLEOTIDE SEQUENCE [LARGE SCALE GENOMIC DNA]</scope>
    <source>
        <strain evidence="4 5">NIES-4479</strain>
    </source>
</reference>
<name>A0A9W6BXZ6_9CHLO</name>
<keyword evidence="3" id="KW-0472">Membrane</keyword>
<proteinExistence type="predicted"/>
<keyword evidence="3" id="KW-1133">Transmembrane helix</keyword>
<feature type="region of interest" description="Disordered" evidence="2">
    <location>
        <begin position="329"/>
        <end position="363"/>
    </location>
</feature>
<keyword evidence="5" id="KW-1185">Reference proteome</keyword>
<feature type="coiled-coil region" evidence="1">
    <location>
        <begin position="178"/>
        <end position="233"/>
    </location>
</feature>
<feature type="region of interest" description="Disordered" evidence="2">
    <location>
        <begin position="266"/>
        <end position="305"/>
    </location>
</feature>
<protein>
    <submittedName>
        <fullName evidence="4">Uncharacterized protein</fullName>
    </submittedName>
</protein>
<keyword evidence="1" id="KW-0175">Coiled coil</keyword>
<evidence type="ECO:0000256" key="3">
    <source>
        <dbReference type="SAM" id="Phobius"/>
    </source>
</evidence>
<sequence>MDEGPRYPGSLVVQHAKQQAMEIIDKYRLRRKRATELPRAVSLLLAWEGAIVAGAFLAAIAHVAAGAYIMERFDERTRRTSLARYYQQRTELAAEAVTSLQASIAYYSRHAAAVERQLNSSTAAARECQRRVAERRRQLEQELAAGLGLGSTGGGSSGGGPLAAALAPWRSLYVRWRLDGWRRELERLDREARELERSLQHDQLLVDQARDKLRSLARELRRETAAYEALQARLTAWRSYSCRSIAFSGGGQLGLPGLGRGLSGALERGAKPVGSEMSGGGSGQAASRAEPDRCDGDCRGSGGSDALGPRDSAVLWSWTMQVYLPTWMDDDEGFDHPPARGEAPGDRDEETLDEAADGDADSIGSFLSELRPLLGNSLPRW</sequence>
<keyword evidence="3" id="KW-0812">Transmembrane</keyword>
<gene>
    <name evidence="4" type="primary">PLESTMB000398</name>
    <name evidence="4" type="ORF">PLESTB_001596800</name>
</gene>
<evidence type="ECO:0000313" key="5">
    <source>
        <dbReference type="Proteomes" id="UP001165080"/>
    </source>
</evidence>
<feature type="compositionally biased region" description="Basic and acidic residues" evidence="2">
    <location>
        <begin position="334"/>
        <end position="346"/>
    </location>
</feature>
<dbReference type="AlphaFoldDB" id="A0A9W6BXZ6"/>